<gene>
    <name evidence="2" type="ORF">MGAL_10B052763</name>
</gene>
<feature type="compositionally biased region" description="Basic residues" evidence="1">
    <location>
        <begin position="290"/>
        <end position="304"/>
    </location>
</feature>
<evidence type="ECO:0000256" key="1">
    <source>
        <dbReference type="SAM" id="MobiDB-lite"/>
    </source>
</evidence>
<keyword evidence="3" id="KW-1185">Reference proteome</keyword>
<dbReference type="OrthoDB" id="6094159at2759"/>
<evidence type="ECO:0000313" key="3">
    <source>
        <dbReference type="Proteomes" id="UP000596742"/>
    </source>
</evidence>
<reference evidence="2" key="1">
    <citation type="submission" date="2018-11" db="EMBL/GenBank/DDBJ databases">
        <authorList>
            <person name="Alioto T."/>
            <person name="Alioto T."/>
        </authorList>
    </citation>
    <scope>NUCLEOTIDE SEQUENCE</scope>
</reference>
<feature type="compositionally biased region" description="Polar residues" evidence="1">
    <location>
        <begin position="203"/>
        <end position="212"/>
    </location>
</feature>
<feature type="compositionally biased region" description="Polar residues" evidence="1">
    <location>
        <begin position="404"/>
        <end position="414"/>
    </location>
</feature>
<feature type="region of interest" description="Disordered" evidence="1">
    <location>
        <begin position="380"/>
        <end position="418"/>
    </location>
</feature>
<dbReference type="AlphaFoldDB" id="A0A8B6FFS0"/>
<feature type="region of interest" description="Disordered" evidence="1">
    <location>
        <begin position="188"/>
        <end position="212"/>
    </location>
</feature>
<name>A0A8B6FFS0_MYTGA</name>
<organism evidence="2 3">
    <name type="scientific">Mytilus galloprovincialis</name>
    <name type="common">Mediterranean mussel</name>
    <dbReference type="NCBI Taxonomy" id="29158"/>
    <lineage>
        <taxon>Eukaryota</taxon>
        <taxon>Metazoa</taxon>
        <taxon>Spiralia</taxon>
        <taxon>Lophotrochozoa</taxon>
        <taxon>Mollusca</taxon>
        <taxon>Bivalvia</taxon>
        <taxon>Autobranchia</taxon>
        <taxon>Pteriomorphia</taxon>
        <taxon>Mytilida</taxon>
        <taxon>Mytiloidea</taxon>
        <taxon>Mytilidae</taxon>
        <taxon>Mytilinae</taxon>
        <taxon>Mytilus</taxon>
    </lineage>
</organism>
<feature type="compositionally biased region" description="Basic residues" evidence="1">
    <location>
        <begin position="380"/>
        <end position="390"/>
    </location>
</feature>
<comment type="caution">
    <text evidence="2">The sequence shown here is derived from an EMBL/GenBank/DDBJ whole genome shotgun (WGS) entry which is preliminary data.</text>
</comment>
<accession>A0A8B6FFS0</accession>
<dbReference type="Proteomes" id="UP000596742">
    <property type="component" value="Unassembled WGS sequence"/>
</dbReference>
<evidence type="ECO:0000313" key="2">
    <source>
        <dbReference type="EMBL" id="VDI49439.1"/>
    </source>
</evidence>
<feature type="region of interest" description="Disordered" evidence="1">
    <location>
        <begin position="276"/>
        <end position="314"/>
    </location>
</feature>
<dbReference type="EMBL" id="UYJE01006830">
    <property type="protein sequence ID" value="VDI49439.1"/>
    <property type="molecule type" value="Genomic_DNA"/>
</dbReference>
<protein>
    <submittedName>
        <fullName evidence="2">Uncharacterized protein</fullName>
    </submittedName>
</protein>
<proteinExistence type="predicted"/>
<sequence>MPTVRERSCSEKEVQAIRFNHNEQQFLEKKVNGLKQEGACSIHLINQTHKNIKVSYKSLKDKVSKIKTHLNVKEIEEFRKLENNGKIEIFKSISKPDSASRISTYAKRLQIEYDENQSASAAKHSDDLIHINPFNDDDVTRKDLLLRQISDLNDRFNAVREKERAFEHGLVPNKSTIISVKTNKKIIKSDSDDETDQCDRQQRGNVGQSETSLKNNVCRRESVLRPSTAFAFSSNKPVHDVIRPATSLGNCKSELFEKKKNKSSAIKRSKSVKVAPSKESEYTQELKTVKGPKSKSVNRTKSLKKATSLDSSTEKEIIPELDESHLAVKSFCSEPTFKTEKNPIDNLNSEEGTGDKHVLINVKKCSNILPEEQTYIKTLKGKRQTKRSGSFKHGTSVTEHHVSICNSPEGQGNNKAKLKRHHTVKVRPTTAVSTGSENNSLQHTIFKKGSKVRPSTAISSCTENSTPRSAAMSALSGRSEAVANIIACMNGPQHAPFDCHAAAERVEKELNTKTILEEGRTKFLSRDSVESNLGHDLHQELRKELIQEEEKEAIKIEDKICSFMDRLNEKLKSDKPTKEPWLVQTSMLSVNDSLKRQSDVPEIKRVNMRRQNKFSEEEERKMKQNMYRRSSTAWKDVNKCRYLRIEESKIDLSGIKTLAADQFSLLNNLKYTGYEAVV</sequence>